<evidence type="ECO:0000256" key="1">
    <source>
        <dbReference type="SAM" id="MobiDB-lite"/>
    </source>
</evidence>
<reference evidence="3" key="1">
    <citation type="submission" date="2016-10" db="EMBL/GenBank/DDBJ databases">
        <authorList>
            <person name="Varghese N."/>
            <person name="Submissions S."/>
        </authorList>
    </citation>
    <scope>NUCLEOTIDE SEQUENCE [LARGE SCALE GENOMIC DNA]</scope>
    <source>
        <strain evidence="3">DSM 45245</strain>
    </source>
</reference>
<feature type="region of interest" description="Disordered" evidence="1">
    <location>
        <begin position="1"/>
        <end position="24"/>
    </location>
</feature>
<dbReference type="Proteomes" id="UP000242415">
    <property type="component" value="Unassembled WGS sequence"/>
</dbReference>
<feature type="region of interest" description="Disordered" evidence="1">
    <location>
        <begin position="43"/>
        <end position="89"/>
    </location>
</feature>
<proteinExistence type="predicted"/>
<organism evidence="2 3">
    <name type="scientific">Micromonospora pattaloongensis</name>
    <dbReference type="NCBI Taxonomy" id="405436"/>
    <lineage>
        <taxon>Bacteria</taxon>
        <taxon>Bacillati</taxon>
        <taxon>Actinomycetota</taxon>
        <taxon>Actinomycetes</taxon>
        <taxon>Micromonosporales</taxon>
        <taxon>Micromonosporaceae</taxon>
        <taxon>Micromonospora</taxon>
    </lineage>
</organism>
<dbReference type="EMBL" id="FNPH01000013">
    <property type="protein sequence ID" value="SDZ40015.1"/>
    <property type="molecule type" value="Genomic_DNA"/>
</dbReference>
<dbReference type="RefSeq" id="WP_091561851.1">
    <property type="nucleotide sequence ID" value="NZ_FNPH01000013.1"/>
</dbReference>
<evidence type="ECO:0000313" key="2">
    <source>
        <dbReference type="EMBL" id="SDZ40015.1"/>
    </source>
</evidence>
<evidence type="ECO:0000313" key="3">
    <source>
        <dbReference type="Proteomes" id="UP000242415"/>
    </source>
</evidence>
<sequence>MHVPAGDALHYSDGSHRWVPADPAADPEGWRRVIEAHIQEAAAAGGCDAPRQRARPRPASGSPGWGRVRGVRSGEGRGVRSGEGPASAA</sequence>
<name>A0A1H3SR14_9ACTN</name>
<gene>
    <name evidence="2" type="ORF">SAMN05444365_11338</name>
</gene>
<accession>A0A1H3SR14</accession>
<dbReference type="AlphaFoldDB" id="A0A1H3SR14"/>
<protein>
    <submittedName>
        <fullName evidence="2">Uncharacterized protein</fullName>
    </submittedName>
</protein>
<feature type="compositionally biased region" description="Low complexity" evidence="1">
    <location>
        <begin position="57"/>
        <end position="68"/>
    </location>
</feature>
<keyword evidence="3" id="KW-1185">Reference proteome</keyword>